<evidence type="ECO:0000313" key="2">
    <source>
        <dbReference type="Proteomes" id="UP001153331"/>
    </source>
</evidence>
<sequence>MCRIDERAYVRSDGHESVFQDNVLCEKGRQRGRMCSDARVRRTEYPDPTSSPIASSPLTPSANTRPRRPSTSGRPSTREGPITSLTPEIHIELGSKKGKGKGYISITTGKSKRLSTSSTSGSDASHTVRTGYPNISPPPLDSGYGVLRPGYSQRNPSSDESFASSSRGYRPSDDYDTPSLVTTTTEASSGNHPIIHNNARQRVSKIDTTRGPSDSLPSPYRLTEFAPRDVSYAPEITGRDEDRQRRRDEQKKRQEAADREAAVNKAREENLKKVRFETDRATHRAEKRGENNFAAHEKRRAEDRERLQGPCK</sequence>
<keyword evidence="2" id="KW-1185">Reference proteome</keyword>
<gene>
    <name evidence="1" type="ORF">OPT61_g9755</name>
</gene>
<proteinExistence type="predicted"/>
<organism evidence="1 2">
    <name type="scientific">Boeremia exigua</name>
    <dbReference type="NCBI Taxonomy" id="749465"/>
    <lineage>
        <taxon>Eukaryota</taxon>
        <taxon>Fungi</taxon>
        <taxon>Dikarya</taxon>
        <taxon>Ascomycota</taxon>
        <taxon>Pezizomycotina</taxon>
        <taxon>Dothideomycetes</taxon>
        <taxon>Pleosporomycetidae</taxon>
        <taxon>Pleosporales</taxon>
        <taxon>Pleosporineae</taxon>
        <taxon>Didymellaceae</taxon>
        <taxon>Boeremia</taxon>
    </lineage>
</organism>
<protein>
    <submittedName>
        <fullName evidence="1">Uncharacterized protein</fullName>
    </submittedName>
</protein>
<reference evidence="1" key="1">
    <citation type="submission" date="2022-11" db="EMBL/GenBank/DDBJ databases">
        <title>Genome Sequence of Boeremia exigua.</title>
        <authorList>
            <person name="Buettner E."/>
        </authorList>
    </citation>
    <scope>NUCLEOTIDE SEQUENCE</scope>
    <source>
        <strain evidence="1">CU02</strain>
    </source>
</reference>
<comment type="caution">
    <text evidence="1">The sequence shown here is derived from an EMBL/GenBank/DDBJ whole genome shotgun (WGS) entry which is preliminary data.</text>
</comment>
<dbReference type="EMBL" id="JAPHNI010001266">
    <property type="protein sequence ID" value="KAJ8106115.1"/>
    <property type="molecule type" value="Genomic_DNA"/>
</dbReference>
<accession>A0ACC2HTD7</accession>
<evidence type="ECO:0000313" key="1">
    <source>
        <dbReference type="EMBL" id="KAJ8106115.1"/>
    </source>
</evidence>
<dbReference type="Proteomes" id="UP001153331">
    <property type="component" value="Unassembled WGS sequence"/>
</dbReference>
<name>A0ACC2HTD7_9PLEO</name>